<feature type="domain" description="FAD-binding" evidence="12">
    <location>
        <begin position="461"/>
        <end position="624"/>
    </location>
</feature>
<dbReference type="GO" id="GO:0071949">
    <property type="term" value="F:FAD binding"/>
    <property type="evidence" value="ECO:0007669"/>
    <property type="project" value="InterPro"/>
</dbReference>
<dbReference type="InterPro" id="IPR002938">
    <property type="entry name" value="FAD-bd"/>
</dbReference>
<dbReference type="GO" id="GO:0005777">
    <property type="term" value="C:peroxisome"/>
    <property type="evidence" value="ECO:0007669"/>
    <property type="project" value="UniProtKB-SubCell"/>
</dbReference>
<dbReference type="InterPro" id="IPR029058">
    <property type="entry name" value="AB_hydrolase_fold"/>
</dbReference>
<feature type="domain" description="AB hydrolase-1" evidence="11">
    <location>
        <begin position="77"/>
        <end position="192"/>
    </location>
</feature>
<dbReference type="Gene3D" id="3.40.50.1820">
    <property type="entry name" value="alpha/beta hydrolase"/>
    <property type="match status" value="1"/>
</dbReference>
<dbReference type="InterPro" id="IPR036188">
    <property type="entry name" value="FAD/NAD-bd_sf"/>
</dbReference>
<evidence type="ECO:0000256" key="9">
    <source>
        <dbReference type="ARBA" id="ARBA00023140"/>
    </source>
</evidence>
<name>A0A364N9E2_STELY</name>
<dbReference type="Pfam" id="PF01494">
    <property type="entry name" value="FAD_binding_3"/>
    <property type="match status" value="1"/>
</dbReference>
<dbReference type="SUPFAM" id="SSF54373">
    <property type="entry name" value="FAD-linked reductases, C-terminal domain"/>
    <property type="match status" value="1"/>
</dbReference>
<evidence type="ECO:0000256" key="7">
    <source>
        <dbReference type="ARBA" id="ARBA00023026"/>
    </source>
</evidence>
<keyword evidence="4" id="KW-0285">Flavoprotein</keyword>
<keyword evidence="14" id="KW-1185">Reference proteome</keyword>
<accession>A0A364N9E2</accession>
<comment type="subcellular location">
    <subcellularLocation>
        <location evidence="1">Peroxisome</location>
    </subcellularLocation>
</comment>
<dbReference type="EMBL" id="QGDH01000029">
    <property type="protein sequence ID" value="RAR13886.1"/>
    <property type="molecule type" value="Genomic_DNA"/>
</dbReference>
<dbReference type="PANTHER" id="PTHR13789">
    <property type="entry name" value="MONOOXYGENASE"/>
    <property type="match status" value="1"/>
</dbReference>
<dbReference type="Gene3D" id="3.50.50.60">
    <property type="entry name" value="FAD/NAD(P)-binding domain"/>
    <property type="match status" value="1"/>
</dbReference>
<evidence type="ECO:0000256" key="3">
    <source>
        <dbReference type="ARBA" id="ARBA00007992"/>
    </source>
</evidence>
<evidence type="ECO:0000256" key="4">
    <source>
        <dbReference type="ARBA" id="ARBA00022630"/>
    </source>
</evidence>
<dbReference type="FunFam" id="3.50.50.60:FF:000331">
    <property type="entry name" value="FAD/NAD(P)-binding domain-containing protein"/>
    <property type="match status" value="1"/>
</dbReference>
<evidence type="ECO:0000256" key="1">
    <source>
        <dbReference type="ARBA" id="ARBA00004275"/>
    </source>
</evidence>
<comment type="similarity">
    <text evidence="2">Belongs to the AB hydrolase superfamily. AKT2 hydrolase family.</text>
</comment>
<keyword evidence="6" id="KW-0560">Oxidoreductase</keyword>
<evidence type="ECO:0000313" key="14">
    <source>
        <dbReference type="Proteomes" id="UP000249619"/>
    </source>
</evidence>
<dbReference type="Proteomes" id="UP000249619">
    <property type="component" value="Unassembled WGS sequence"/>
</dbReference>
<proteinExistence type="inferred from homology"/>
<comment type="caution">
    <text evidence="13">The sequence shown here is derived from an EMBL/GenBank/DDBJ whole genome shotgun (WGS) entry which is preliminary data.</text>
</comment>
<evidence type="ECO:0000256" key="2">
    <source>
        <dbReference type="ARBA" id="ARBA00005668"/>
    </source>
</evidence>
<keyword evidence="9" id="KW-0576">Peroxisome</keyword>
<evidence type="ECO:0000259" key="11">
    <source>
        <dbReference type="Pfam" id="PF00561"/>
    </source>
</evidence>
<organism evidence="13 14">
    <name type="scientific">Stemphylium lycopersici</name>
    <name type="common">Tomato gray leaf spot disease fungus</name>
    <name type="synonym">Thyrospora lycopersici</name>
    <dbReference type="NCBI Taxonomy" id="183478"/>
    <lineage>
        <taxon>Eukaryota</taxon>
        <taxon>Fungi</taxon>
        <taxon>Dikarya</taxon>
        <taxon>Ascomycota</taxon>
        <taxon>Pezizomycotina</taxon>
        <taxon>Dothideomycetes</taxon>
        <taxon>Pleosporomycetidae</taxon>
        <taxon>Pleosporales</taxon>
        <taxon>Pleosporineae</taxon>
        <taxon>Pleosporaceae</taxon>
        <taxon>Stemphylium</taxon>
    </lineage>
</organism>
<evidence type="ECO:0000313" key="13">
    <source>
        <dbReference type="EMBL" id="RAR13886.1"/>
    </source>
</evidence>
<dbReference type="PRINTS" id="PR00420">
    <property type="entry name" value="RNGMNOXGNASE"/>
</dbReference>
<dbReference type="AlphaFoldDB" id="A0A364N9E2"/>
<keyword evidence="5" id="KW-0274">FAD</keyword>
<feature type="region of interest" description="Disordered" evidence="10">
    <location>
        <begin position="1"/>
        <end position="29"/>
    </location>
</feature>
<dbReference type="Pfam" id="PF00561">
    <property type="entry name" value="Abhydrolase_1"/>
    <property type="match status" value="1"/>
</dbReference>
<evidence type="ECO:0000256" key="5">
    <source>
        <dbReference type="ARBA" id="ARBA00022827"/>
    </source>
</evidence>
<evidence type="ECO:0000256" key="8">
    <source>
        <dbReference type="ARBA" id="ARBA00023033"/>
    </source>
</evidence>
<dbReference type="InterPro" id="IPR000073">
    <property type="entry name" value="AB_hydrolase_1"/>
</dbReference>
<gene>
    <name evidence="13" type="ORF">DDE83_002775</name>
</gene>
<comment type="similarity">
    <text evidence="3">Belongs to the paxM FAD-dependent monooxygenase family.</text>
</comment>
<evidence type="ECO:0000256" key="10">
    <source>
        <dbReference type="SAM" id="MobiDB-lite"/>
    </source>
</evidence>
<sequence>MSQPSNETLDVVLPRPGQTPNPDESGIVGPSEEFFRSTFGNLLPPVEYLGTADGRAAYYSIPPEDPKEDTHVSPERVLFIHGVQTPALGMIPLARALKTSFPGSHFVLLDLWGHALSETPRVPHNADLFHRLIDSLLDHLKWPSAHFIGFSFGGSLTVGYAASRAARVQSYTLVAPAGLIRSSSFTADEQKHFQPGCDEAAARDWIIGFLEGGKLEVPADWKDHVKEGKVVAEAVREWQTRAHAGHTASVVAIFRDGGVMDNHENFKKAVATGIPSLVVLGETDELYNEQEIRDLGFKDVHVVPKAGHGVVRERVPEVAGFITDFWSNVRGNGKRKWKEERFETFEETSVLPQDNDVWKVAVAIETKKVEPAEQFSTLESSDEDEIPAVEGGLPRQCPVRREVSSRNYLSQLAYMHTCGAILVQPSPHLKTLHRWSFDNLRTTHDNTAMSHLPSSPPTGIHVLIVGAGFAGISLAIECTRKGHKASVLEKASNVEEITRYGDIISFDPNGARNFARWPGVLEAMRKVARKTTWLDFYHWKGEFVTRQSFEGEKEWGPRINGHRGELYQIMHDHAVGLGIEIKWGQRVTDYFEDAEKAGVVVNGKEMAADIVVAAEGVRSRGRKIVLGFDDKPKSSGYAVYRCWFKGNAIKDNPMLKHLVDGDQHLGFIGPDLHFLASSLKGGKEFNWVFTHVDDGNIEESWQFPGRVQDCLKYVEGWAPMVQEIVRSTPKDARLIDHKLVFRDPLPTFISPKHRIALIGDAAHPFLPSSIQGASQSIEDGVVLAACLELAGKANIPLAVRAFEKLRYERVHRAQATGVKTRERWHKANWDEIAKKPESIHLAREAWLLNFDAEKDCYDRFYEVARELRGRQARL</sequence>
<dbReference type="GO" id="GO:0004497">
    <property type="term" value="F:monooxygenase activity"/>
    <property type="evidence" value="ECO:0007669"/>
    <property type="project" value="UniProtKB-KW"/>
</dbReference>
<reference evidence="14" key="1">
    <citation type="submission" date="2018-05" db="EMBL/GenBank/DDBJ databases">
        <title>Draft genome sequence of Stemphylium lycopersici strain CIDEFI 213.</title>
        <authorList>
            <person name="Medina R."/>
            <person name="Franco M.E.E."/>
            <person name="Lucentini C.G."/>
            <person name="Saparrat M.C.N."/>
            <person name="Balatti P.A."/>
        </authorList>
    </citation>
    <scope>NUCLEOTIDE SEQUENCE [LARGE SCALE GENOMIC DNA]</scope>
    <source>
        <strain evidence="14">CIDEFI 213</strain>
    </source>
</reference>
<dbReference type="PANTHER" id="PTHR13789:SF236">
    <property type="entry name" value="MONOOXYGENASE, PUTATIVE (AFU_ORTHOLOGUE AFUA_6G12060)-RELATED"/>
    <property type="match status" value="1"/>
</dbReference>
<evidence type="ECO:0000256" key="6">
    <source>
        <dbReference type="ARBA" id="ARBA00023002"/>
    </source>
</evidence>
<protein>
    <submittedName>
        <fullName evidence="13">FAD/NAD(P)-binding domain-containing protein</fullName>
    </submittedName>
</protein>
<keyword evidence="8" id="KW-0503">Monooxygenase</keyword>
<dbReference type="InterPro" id="IPR050493">
    <property type="entry name" value="FAD-dep_Monooxygenase_BioMet"/>
</dbReference>
<evidence type="ECO:0000259" key="12">
    <source>
        <dbReference type="Pfam" id="PF01494"/>
    </source>
</evidence>
<keyword evidence="7" id="KW-0843">Virulence</keyword>
<dbReference type="SUPFAM" id="SSF51905">
    <property type="entry name" value="FAD/NAD(P)-binding domain"/>
    <property type="match status" value="1"/>
</dbReference>
<dbReference type="STRING" id="183478.A0A364N9E2"/>
<dbReference type="SUPFAM" id="SSF53474">
    <property type="entry name" value="alpha/beta-Hydrolases"/>
    <property type="match status" value="1"/>
</dbReference>